<accession>A0ABT9D9D5</accession>
<dbReference type="Pfam" id="PF24831">
    <property type="entry name" value="DUF7715"/>
    <property type="match status" value="1"/>
</dbReference>
<dbReference type="RefSeq" id="WP_304600507.1">
    <property type="nucleotide sequence ID" value="NZ_JAUQYO010000001.1"/>
</dbReference>
<comment type="caution">
    <text evidence="2">The sequence shown here is derived from an EMBL/GenBank/DDBJ whole genome shotgun (WGS) entry which is preliminary data.</text>
</comment>
<proteinExistence type="predicted"/>
<protein>
    <recommendedName>
        <fullName evidence="1">DUF7715 domain-containing protein</fullName>
    </recommendedName>
</protein>
<dbReference type="EMBL" id="JAUQYP010000001">
    <property type="protein sequence ID" value="MDO8106869.1"/>
    <property type="molecule type" value="Genomic_DNA"/>
</dbReference>
<evidence type="ECO:0000259" key="1">
    <source>
        <dbReference type="Pfam" id="PF24831"/>
    </source>
</evidence>
<dbReference type="InterPro" id="IPR056132">
    <property type="entry name" value="DUF7715"/>
</dbReference>
<dbReference type="Proteomes" id="UP001232536">
    <property type="component" value="Unassembled WGS sequence"/>
</dbReference>
<organism evidence="2 3">
    <name type="scientific">Actinotalea lenta</name>
    <dbReference type="NCBI Taxonomy" id="3064654"/>
    <lineage>
        <taxon>Bacteria</taxon>
        <taxon>Bacillati</taxon>
        <taxon>Actinomycetota</taxon>
        <taxon>Actinomycetes</taxon>
        <taxon>Micrococcales</taxon>
        <taxon>Cellulomonadaceae</taxon>
        <taxon>Actinotalea</taxon>
    </lineage>
</organism>
<evidence type="ECO:0000313" key="3">
    <source>
        <dbReference type="Proteomes" id="UP001232536"/>
    </source>
</evidence>
<sequence length="136" mass="14311">MKVLTATEATQGTRADDYSWTTPGELVMFGAVCASDLRGTGQPCGCGRAFAGLHSARATTTAEVVESAMSLDDLVLAFRDSLTCGGWLDDLPPQDAAELVQLSVMEMLVVADRFPAGTVIGTHLGSQYVRQEAGAR</sequence>
<gene>
    <name evidence="2" type="ORF">Q6348_06620</name>
</gene>
<evidence type="ECO:0000313" key="2">
    <source>
        <dbReference type="EMBL" id="MDO8106869.1"/>
    </source>
</evidence>
<keyword evidence="3" id="KW-1185">Reference proteome</keyword>
<reference evidence="2 3" key="1">
    <citation type="submission" date="2023-07" db="EMBL/GenBank/DDBJ databases">
        <title>Description of novel actinomycetes strains, isolated from tidal flat sediment.</title>
        <authorList>
            <person name="Lu C."/>
        </authorList>
    </citation>
    <scope>NUCLEOTIDE SEQUENCE [LARGE SCALE GENOMIC DNA]</scope>
    <source>
        <strain evidence="2 3">SYSU T00b441</strain>
    </source>
</reference>
<feature type="domain" description="DUF7715" evidence="1">
    <location>
        <begin position="1"/>
        <end position="132"/>
    </location>
</feature>
<name>A0ABT9D9D5_9CELL</name>